<feature type="binding site" evidence="9">
    <location>
        <position position="71"/>
    </location>
    <ligand>
        <name>4-amino-2-methyl-5-(diphosphooxymethyl)pyrimidine</name>
        <dbReference type="ChEBI" id="CHEBI:57841"/>
    </ligand>
</feature>
<evidence type="ECO:0000256" key="6">
    <source>
        <dbReference type="ARBA" id="ARBA00047334"/>
    </source>
</evidence>
<feature type="binding site" evidence="9">
    <location>
        <begin position="39"/>
        <end position="43"/>
    </location>
    <ligand>
        <name>4-amino-2-methyl-5-(diphosphooxymethyl)pyrimidine</name>
        <dbReference type="ChEBI" id="CHEBI:57841"/>
    </ligand>
</feature>
<dbReference type="PANTHER" id="PTHR20857:SF15">
    <property type="entry name" value="THIAMINE-PHOSPHATE SYNTHASE"/>
    <property type="match status" value="1"/>
</dbReference>
<evidence type="ECO:0000256" key="5">
    <source>
        <dbReference type="ARBA" id="ARBA00022977"/>
    </source>
</evidence>
<dbReference type="GO" id="GO:0004789">
    <property type="term" value="F:thiamine-phosphate diphosphorylase activity"/>
    <property type="evidence" value="ECO:0007669"/>
    <property type="project" value="UniProtKB-UniRule"/>
</dbReference>
<dbReference type="CDD" id="cd00564">
    <property type="entry name" value="TMP_TenI"/>
    <property type="match status" value="1"/>
</dbReference>
<comment type="catalytic activity">
    <reaction evidence="8 9">
        <text>2-[(2R,5Z)-2-carboxy-4-methylthiazol-5(2H)-ylidene]ethyl phosphate + 4-amino-2-methyl-5-(diphosphooxymethyl)pyrimidine + 2 H(+) = thiamine phosphate + CO2 + diphosphate</text>
        <dbReference type="Rhea" id="RHEA:47844"/>
        <dbReference type="ChEBI" id="CHEBI:15378"/>
        <dbReference type="ChEBI" id="CHEBI:16526"/>
        <dbReference type="ChEBI" id="CHEBI:33019"/>
        <dbReference type="ChEBI" id="CHEBI:37575"/>
        <dbReference type="ChEBI" id="CHEBI:57841"/>
        <dbReference type="ChEBI" id="CHEBI:62899"/>
        <dbReference type="EC" id="2.5.1.3"/>
    </reaction>
</comment>
<dbReference type="InterPro" id="IPR036206">
    <property type="entry name" value="ThiamineP_synth_sf"/>
</dbReference>
<dbReference type="GO" id="GO:0000287">
    <property type="term" value="F:magnesium ion binding"/>
    <property type="evidence" value="ECO:0007669"/>
    <property type="project" value="UniProtKB-UniRule"/>
</dbReference>
<evidence type="ECO:0000259" key="10">
    <source>
        <dbReference type="Pfam" id="PF02581"/>
    </source>
</evidence>
<dbReference type="GO" id="GO:0005737">
    <property type="term" value="C:cytoplasm"/>
    <property type="evidence" value="ECO:0007669"/>
    <property type="project" value="TreeGrafter"/>
</dbReference>
<dbReference type="Proteomes" id="UP000009374">
    <property type="component" value="Unassembled WGS sequence"/>
</dbReference>
<keyword evidence="4 9" id="KW-0460">Magnesium</keyword>
<dbReference type="PANTHER" id="PTHR20857">
    <property type="entry name" value="THIAMINE-PHOSPHATE PYROPHOSPHORYLASE"/>
    <property type="match status" value="1"/>
</dbReference>
<feature type="binding site" evidence="9">
    <location>
        <position position="91"/>
    </location>
    <ligand>
        <name>Mg(2+)</name>
        <dbReference type="ChEBI" id="CHEBI:18420"/>
    </ligand>
</feature>
<keyword evidence="5 9" id="KW-0784">Thiamine biosynthesis</keyword>
<dbReference type="Pfam" id="PF02581">
    <property type="entry name" value="TMP-TENI"/>
    <property type="match status" value="1"/>
</dbReference>
<protein>
    <recommendedName>
        <fullName evidence="9">Thiamine-phosphate synthase</fullName>
        <shortName evidence="9">TP synthase</shortName>
        <shortName evidence="9">TPS</shortName>
        <ecNumber evidence="9">2.5.1.3</ecNumber>
    </recommendedName>
    <alternativeName>
        <fullName evidence="9">Thiamine-phosphate pyrophosphorylase</fullName>
        <shortName evidence="9">TMP pyrophosphorylase</shortName>
        <shortName evidence="9">TMP-PPase</shortName>
    </alternativeName>
</protein>
<dbReference type="GO" id="GO:0009228">
    <property type="term" value="P:thiamine biosynthetic process"/>
    <property type="evidence" value="ECO:0007669"/>
    <property type="project" value="UniProtKB-KW"/>
</dbReference>
<evidence type="ECO:0000256" key="9">
    <source>
        <dbReference type="HAMAP-Rule" id="MF_00097"/>
    </source>
</evidence>
<comment type="catalytic activity">
    <reaction evidence="6 9">
        <text>4-methyl-5-(2-phosphooxyethyl)-thiazole + 4-amino-2-methyl-5-(diphosphooxymethyl)pyrimidine + H(+) = thiamine phosphate + diphosphate</text>
        <dbReference type="Rhea" id="RHEA:22328"/>
        <dbReference type="ChEBI" id="CHEBI:15378"/>
        <dbReference type="ChEBI" id="CHEBI:33019"/>
        <dbReference type="ChEBI" id="CHEBI:37575"/>
        <dbReference type="ChEBI" id="CHEBI:57841"/>
        <dbReference type="ChEBI" id="CHEBI:58296"/>
        <dbReference type="EC" id="2.5.1.3"/>
    </reaction>
</comment>
<dbReference type="GO" id="GO:0009229">
    <property type="term" value="P:thiamine diphosphate biosynthetic process"/>
    <property type="evidence" value="ECO:0007669"/>
    <property type="project" value="UniProtKB-UniRule"/>
</dbReference>
<evidence type="ECO:0000256" key="1">
    <source>
        <dbReference type="ARBA" id="ARBA00005165"/>
    </source>
</evidence>
<organism evidence="11 12">
    <name type="scientific">Leptospirillum ferrodiazotrophum</name>
    <dbReference type="NCBI Taxonomy" id="412449"/>
    <lineage>
        <taxon>Bacteria</taxon>
        <taxon>Pseudomonadati</taxon>
        <taxon>Nitrospirota</taxon>
        <taxon>Nitrospiria</taxon>
        <taxon>Nitrospirales</taxon>
        <taxon>Nitrospiraceae</taxon>
        <taxon>Leptospirillum</taxon>
    </lineage>
</organism>
<evidence type="ECO:0000256" key="2">
    <source>
        <dbReference type="ARBA" id="ARBA00022679"/>
    </source>
</evidence>
<dbReference type="UniPathway" id="UPA00060">
    <property type="reaction ID" value="UER00141"/>
</dbReference>
<reference evidence="11 12" key="1">
    <citation type="journal article" date="2009" name="Appl. Environ. Microbiol.">
        <title>Community genomic and proteomic analyses of chemoautotrophic iron-oxidizing "Leptospirillum rubarum" (Group II) and "Leptospirillum ferrodiazotrophum" (Group III) bacteria in acid mine drainage biofilms.</title>
        <authorList>
            <person name="Goltsman D.S."/>
            <person name="Denef V.J."/>
            <person name="Singer S.W."/>
            <person name="VerBerkmoes N.C."/>
            <person name="Lefsrud M."/>
            <person name="Mueller R.S."/>
            <person name="Dick G.J."/>
            <person name="Sun C.L."/>
            <person name="Wheeler K.E."/>
            <person name="Zemla A."/>
            <person name="Baker B.J."/>
            <person name="Hauser L."/>
            <person name="Land M."/>
            <person name="Shah M.B."/>
            <person name="Thelen M.P."/>
            <person name="Hettich R.L."/>
            <person name="Banfield J.F."/>
        </authorList>
    </citation>
    <scope>NUCLEOTIDE SEQUENCE [LARGE SCALE GENOMIC DNA]</scope>
</reference>
<sequence length="217" mass="23409">MNPPFPRLLYLAGTQDFDSVDSFERHLRTLLDAGLPWFQLRDKRLDDRSLSLLADRVRLWTRESGALFTLNDRPDIALLCEADGVHLGQEDLSALDEVHSSDERKRRAIHLGISTHNKNEVLRALTHRPDYLGVGPIFASTTKETGVAPRGVSALFETRELTALPLVAIGGITRENGAALLAAGAGTLAVSSLLARADSPGGVLKALLAMPAKPSSG</sequence>
<keyword evidence="3 9" id="KW-0479">Metal-binding</keyword>
<comment type="catalytic activity">
    <reaction evidence="7 9">
        <text>2-(2-carboxy-4-methylthiazol-5-yl)ethyl phosphate + 4-amino-2-methyl-5-(diphosphooxymethyl)pyrimidine + 2 H(+) = thiamine phosphate + CO2 + diphosphate</text>
        <dbReference type="Rhea" id="RHEA:47848"/>
        <dbReference type="ChEBI" id="CHEBI:15378"/>
        <dbReference type="ChEBI" id="CHEBI:16526"/>
        <dbReference type="ChEBI" id="CHEBI:33019"/>
        <dbReference type="ChEBI" id="CHEBI:37575"/>
        <dbReference type="ChEBI" id="CHEBI:57841"/>
        <dbReference type="ChEBI" id="CHEBI:62890"/>
        <dbReference type="EC" id="2.5.1.3"/>
    </reaction>
</comment>
<comment type="pathway">
    <text evidence="1 9">Cofactor biosynthesis; thiamine diphosphate biosynthesis; thiamine phosphate from 4-amino-2-methyl-5-diphosphomethylpyrimidine and 4-methyl-5-(2-phosphoethyl)-thiazole: step 1/1.</text>
</comment>
<feature type="binding site" evidence="9">
    <location>
        <begin position="140"/>
        <end position="142"/>
    </location>
    <ligand>
        <name>2-[(2R,5Z)-2-carboxy-4-methylthiazol-5(2H)-ylidene]ethyl phosphate</name>
        <dbReference type="ChEBI" id="CHEBI:62899"/>
    </ligand>
</feature>
<feature type="binding site" evidence="9">
    <location>
        <position position="114"/>
    </location>
    <ligand>
        <name>4-amino-2-methyl-5-(diphosphooxymethyl)pyrimidine</name>
        <dbReference type="ChEBI" id="CHEBI:57841"/>
    </ligand>
</feature>
<keyword evidence="12" id="KW-1185">Reference proteome</keyword>
<dbReference type="EMBL" id="GG693887">
    <property type="protein sequence ID" value="EES51657.1"/>
    <property type="molecule type" value="Genomic_DNA"/>
</dbReference>
<dbReference type="InterPro" id="IPR022998">
    <property type="entry name" value="ThiamineP_synth_TenI"/>
</dbReference>
<evidence type="ECO:0000256" key="7">
    <source>
        <dbReference type="ARBA" id="ARBA00047851"/>
    </source>
</evidence>
<evidence type="ECO:0000256" key="3">
    <source>
        <dbReference type="ARBA" id="ARBA00022723"/>
    </source>
</evidence>
<comment type="cofactor">
    <cofactor evidence="9">
        <name>Mg(2+)</name>
        <dbReference type="ChEBI" id="CHEBI:18420"/>
    </cofactor>
    <text evidence="9">Binds 1 Mg(2+) ion per subunit.</text>
</comment>
<proteinExistence type="inferred from homology"/>
<comment type="caution">
    <text evidence="9">Lacks conserved residue(s) required for the propagation of feature annotation.</text>
</comment>
<comment type="function">
    <text evidence="9">Condenses 4-methyl-5-(beta-hydroxyethyl)thiazole monophosphate (THZ-P) and 2-methyl-4-amino-5-hydroxymethyl pyrimidine pyrophosphate (HMP-PP) to form thiamine monophosphate (TMP).</text>
</comment>
<comment type="similarity">
    <text evidence="9">Belongs to the thiamine-phosphate synthase family.</text>
</comment>
<evidence type="ECO:0000313" key="11">
    <source>
        <dbReference type="EMBL" id="EES51657.1"/>
    </source>
</evidence>
<name>C6I0K2_9BACT</name>
<dbReference type="InterPro" id="IPR034291">
    <property type="entry name" value="TMP_synthase"/>
</dbReference>
<dbReference type="SUPFAM" id="SSF51391">
    <property type="entry name" value="Thiamin phosphate synthase"/>
    <property type="match status" value="1"/>
</dbReference>
<dbReference type="EC" id="2.5.1.3" evidence="9"/>
<evidence type="ECO:0000256" key="4">
    <source>
        <dbReference type="ARBA" id="ARBA00022842"/>
    </source>
</evidence>
<evidence type="ECO:0000313" key="12">
    <source>
        <dbReference type="Proteomes" id="UP000009374"/>
    </source>
</evidence>
<evidence type="ECO:0000256" key="8">
    <source>
        <dbReference type="ARBA" id="ARBA00047883"/>
    </source>
</evidence>
<dbReference type="AlphaFoldDB" id="C6I0K2"/>
<keyword evidence="2 9" id="KW-0808">Transferase</keyword>
<dbReference type="InterPro" id="IPR013785">
    <property type="entry name" value="Aldolase_TIM"/>
</dbReference>
<dbReference type="HAMAP" id="MF_00097">
    <property type="entry name" value="TMP_synthase"/>
    <property type="match status" value="1"/>
</dbReference>
<feature type="binding site" evidence="9">
    <location>
        <position position="171"/>
    </location>
    <ligand>
        <name>2-[(2R,5Z)-2-carboxy-4-methylthiazol-5(2H)-ylidene]ethyl phosphate</name>
        <dbReference type="ChEBI" id="CHEBI:62899"/>
    </ligand>
</feature>
<feature type="binding site" evidence="9">
    <location>
        <position position="72"/>
    </location>
    <ligand>
        <name>Mg(2+)</name>
        <dbReference type="ChEBI" id="CHEBI:18420"/>
    </ligand>
</feature>
<accession>C6I0K2</accession>
<gene>
    <name evidence="9" type="primary">thiE</name>
    <name evidence="11" type="ORF">UBAL3_95680095</name>
</gene>
<feature type="domain" description="Thiamine phosphate synthase/TenI" evidence="10">
    <location>
        <begin position="20"/>
        <end position="192"/>
    </location>
</feature>
<feature type="binding site" evidence="9">
    <location>
        <position position="143"/>
    </location>
    <ligand>
        <name>4-amino-2-methyl-5-(diphosphooxymethyl)pyrimidine</name>
        <dbReference type="ChEBI" id="CHEBI:57841"/>
    </ligand>
</feature>
<dbReference type="Gene3D" id="3.20.20.70">
    <property type="entry name" value="Aldolase class I"/>
    <property type="match status" value="1"/>
</dbReference>